<keyword evidence="5" id="KW-0812">Transmembrane</keyword>
<feature type="region of interest" description="Disordered" evidence="4">
    <location>
        <begin position="229"/>
        <end position="266"/>
    </location>
</feature>
<feature type="transmembrane region" description="Helical" evidence="5">
    <location>
        <begin position="412"/>
        <end position="431"/>
    </location>
</feature>
<proteinExistence type="predicted"/>
<feature type="compositionally biased region" description="Low complexity" evidence="4">
    <location>
        <begin position="371"/>
        <end position="380"/>
    </location>
</feature>
<feature type="region of interest" description="Disordered" evidence="4">
    <location>
        <begin position="290"/>
        <end position="316"/>
    </location>
</feature>
<sequence>MRTFIKRALLGVVVGGGIALAGAGMAQAAETDGDDGLLSGTQILPSIEVPITVGGNAISVLGDSSTNDAAASAPSGNASGETSEASTDGSDGAASGTQGIVSVTVPVTVGGNAISVVGDSDSTSATSAPAEPAEPEVAVNPQTSGEDGILGGTQGLVDATVPVTVGGNAISVLGDSESTDADTTAPTGTGGTSDPGAPETSGADATLGGTQVIAPVAVPVTVGGNAISVLGDSESTDADTTAPADTAGTSDPGEPETTGNDGILGGTQAIAPVAAPVTAGGNAISVLGDSTSTDADTTAPAGTSSGTPMTSGQGGILGGTQVALPLSIPVTLGGNAVSVVGDSETGGSTTPAGPGNPGDPGNPGNPGDPGDPGNPVDPGQPGTPGTGGSGTTGGGQAAALSVTGLASTGGTAPLWGIPAAALIAGLAALLASRRAARR</sequence>
<evidence type="ECO:0000313" key="8">
    <source>
        <dbReference type="EMBL" id="QPE04593.1"/>
    </source>
</evidence>
<feature type="region of interest" description="Disordered" evidence="4">
    <location>
        <begin position="171"/>
        <end position="206"/>
    </location>
</feature>
<feature type="compositionally biased region" description="Gly residues" evidence="4">
    <location>
        <begin position="382"/>
        <end position="395"/>
    </location>
</feature>
<keyword evidence="5" id="KW-0472">Membrane</keyword>
<feature type="domain" description="Chaplin" evidence="7">
    <location>
        <begin position="313"/>
        <end position="353"/>
    </location>
</feature>
<accession>A0A7S8MXM7</accession>
<keyword evidence="3" id="KW-0034">Amyloid</keyword>
<feature type="chain" id="PRO_5032969742" description="Chaplin domain-containing protein" evidence="6">
    <location>
        <begin position="29"/>
        <end position="438"/>
    </location>
</feature>
<evidence type="ECO:0000259" key="7">
    <source>
        <dbReference type="PROSITE" id="PS51884"/>
    </source>
</evidence>
<feature type="compositionally biased region" description="Low complexity" evidence="4">
    <location>
        <begin position="238"/>
        <end position="252"/>
    </location>
</feature>
<evidence type="ECO:0000256" key="1">
    <source>
        <dbReference type="ARBA" id="ARBA00022512"/>
    </source>
</evidence>
<feature type="domain" description="Chaplin" evidence="7">
    <location>
        <begin position="90"/>
        <end position="130"/>
    </location>
</feature>
<reference evidence="8 9" key="1">
    <citation type="submission" date="2020-11" db="EMBL/GenBank/DDBJ databases">
        <title>Amino acid is mineralized and recycled by bacteria in oceanic microbiome.</title>
        <authorList>
            <person name="Zheng L.Y."/>
        </authorList>
    </citation>
    <scope>NUCLEOTIDE SEQUENCE [LARGE SCALE GENOMIC DNA]</scope>
    <source>
        <strain evidence="8 9">A32-1</strain>
    </source>
</reference>
<evidence type="ECO:0000256" key="6">
    <source>
        <dbReference type="SAM" id="SignalP"/>
    </source>
</evidence>
<gene>
    <name evidence="8" type="ORF">IT882_15985</name>
</gene>
<feature type="compositionally biased region" description="Low complexity" evidence="4">
    <location>
        <begin position="290"/>
        <end position="308"/>
    </location>
</feature>
<keyword evidence="5" id="KW-1133">Transmembrane helix</keyword>
<keyword evidence="6" id="KW-0732">Signal</keyword>
<feature type="region of interest" description="Disordered" evidence="4">
    <location>
        <begin position="66"/>
        <end position="97"/>
    </location>
</feature>
<keyword evidence="9" id="KW-1185">Reference proteome</keyword>
<keyword evidence="1" id="KW-0964">Secreted</keyword>
<feature type="domain" description="Chaplin" evidence="7">
    <location>
        <begin position="260"/>
        <end position="300"/>
    </location>
</feature>
<feature type="compositionally biased region" description="Polar residues" evidence="4">
    <location>
        <begin position="81"/>
        <end position="97"/>
    </location>
</feature>
<keyword evidence="2" id="KW-0130">Cell adhesion</keyword>
<protein>
    <recommendedName>
        <fullName evidence="7">Chaplin domain-containing protein</fullName>
    </recommendedName>
</protein>
<dbReference type="Proteomes" id="UP000594480">
    <property type="component" value="Chromosome"/>
</dbReference>
<dbReference type="InterPro" id="IPR005528">
    <property type="entry name" value="ChpA-H"/>
</dbReference>
<feature type="compositionally biased region" description="Low complexity" evidence="4">
    <location>
        <begin position="122"/>
        <end position="139"/>
    </location>
</feature>
<feature type="signal peptide" evidence="6">
    <location>
        <begin position="1"/>
        <end position="28"/>
    </location>
</feature>
<evidence type="ECO:0000256" key="2">
    <source>
        <dbReference type="ARBA" id="ARBA00022889"/>
    </source>
</evidence>
<dbReference type="EMBL" id="CP064760">
    <property type="protein sequence ID" value="QPE04593.1"/>
    <property type="molecule type" value="Genomic_DNA"/>
</dbReference>
<evidence type="ECO:0000313" key="9">
    <source>
        <dbReference type="Proteomes" id="UP000594480"/>
    </source>
</evidence>
<evidence type="ECO:0000256" key="3">
    <source>
        <dbReference type="ARBA" id="ARBA00023087"/>
    </source>
</evidence>
<dbReference type="PROSITE" id="PS51884">
    <property type="entry name" value="CHAPLIN"/>
    <property type="match status" value="3"/>
</dbReference>
<keyword evidence="1" id="KW-0134">Cell wall</keyword>
<evidence type="ECO:0000256" key="4">
    <source>
        <dbReference type="SAM" id="MobiDB-lite"/>
    </source>
</evidence>
<dbReference type="KEGG" id="msf:IT882_15985"/>
<dbReference type="AlphaFoldDB" id="A0A7S8MXM7"/>
<dbReference type="GO" id="GO:0007155">
    <property type="term" value="P:cell adhesion"/>
    <property type="evidence" value="ECO:0007669"/>
    <property type="project" value="UniProtKB-KW"/>
</dbReference>
<feature type="region of interest" description="Disordered" evidence="4">
    <location>
        <begin position="118"/>
        <end position="153"/>
    </location>
</feature>
<evidence type="ECO:0000256" key="5">
    <source>
        <dbReference type="SAM" id="Phobius"/>
    </source>
</evidence>
<organism evidence="8 9">
    <name type="scientific">Microbacterium schleiferi</name>
    <dbReference type="NCBI Taxonomy" id="69362"/>
    <lineage>
        <taxon>Bacteria</taxon>
        <taxon>Bacillati</taxon>
        <taxon>Actinomycetota</taxon>
        <taxon>Actinomycetes</taxon>
        <taxon>Micrococcales</taxon>
        <taxon>Microbacteriaceae</taxon>
        <taxon>Microbacterium</taxon>
    </lineage>
</organism>
<name>A0A7S8MXM7_9MICO</name>
<feature type="region of interest" description="Disordered" evidence="4">
    <location>
        <begin position="339"/>
        <end position="395"/>
    </location>
</feature>
<dbReference type="RefSeq" id="WP_195692620.1">
    <property type="nucleotide sequence ID" value="NZ_CP064760.1"/>
</dbReference>
<feature type="compositionally biased region" description="Low complexity" evidence="4">
    <location>
        <begin position="69"/>
        <end position="80"/>
    </location>
</feature>